<evidence type="ECO:0000313" key="3">
    <source>
        <dbReference type="Proteomes" id="UP001589683"/>
    </source>
</evidence>
<accession>A0ABV5JB85</accession>
<protein>
    <submittedName>
        <fullName evidence="2">Uncharacterized protein</fullName>
    </submittedName>
</protein>
<proteinExistence type="predicted"/>
<name>A0ABV5JB85_9RHOB</name>
<organism evidence="2 3">
    <name type="scientific">Pseudohalocynthiibacter aestuariivivens</name>
    <dbReference type="NCBI Taxonomy" id="1591409"/>
    <lineage>
        <taxon>Bacteria</taxon>
        <taxon>Pseudomonadati</taxon>
        <taxon>Pseudomonadota</taxon>
        <taxon>Alphaproteobacteria</taxon>
        <taxon>Rhodobacterales</taxon>
        <taxon>Paracoccaceae</taxon>
        <taxon>Pseudohalocynthiibacter</taxon>
    </lineage>
</organism>
<comment type="caution">
    <text evidence="2">The sequence shown here is derived from an EMBL/GenBank/DDBJ whole genome shotgun (WGS) entry which is preliminary data.</text>
</comment>
<sequence>MKRIVLTSAFVLSLAAPTFAEDAAEFNLLIVAASKGTQEQSYNFAGTSVSASDGITAQSLYFESLQGYKPADFFKQHVE</sequence>
<evidence type="ECO:0000313" key="2">
    <source>
        <dbReference type="EMBL" id="MFB9230684.1"/>
    </source>
</evidence>
<feature type="chain" id="PRO_5046201104" evidence="1">
    <location>
        <begin position="21"/>
        <end position="79"/>
    </location>
</feature>
<gene>
    <name evidence="2" type="ORF">ACFFUT_02645</name>
</gene>
<feature type="signal peptide" evidence="1">
    <location>
        <begin position="1"/>
        <end position="20"/>
    </location>
</feature>
<dbReference type="EMBL" id="JBHMEA010000007">
    <property type="protein sequence ID" value="MFB9230684.1"/>
    <property type="molecule type" value="Genomic_DNA"/>
</dbReference>
<dbReference type="Proteomes" id="UP001589683">
    <property type="component" value="Unassembled WGS sequence"/>
</dbReference>
<keyword evidence="3" id="KW-1185">Reference proteome</keyword>
<evidence type="ECO:0000256" key="1">
    <source>
        <dbReference type="SAM" id="SignalP"/>
    </source>
</evidence>
<dbReference type="RefSeq" id="WP_213887428.1">
    <property type="nucleotide sequence ID" value="NZ_JAGFNU010000001.1"/>
</dbReference>
<keyword evidence="1" id="KW-0732">Signal</keyword>
<reference evidence="2 3" key="1">
    <citation type="submission" date="2024-09" db="EMBL/GenBank/DDBJ databases">
        <authorList>
            <person name="Sun Q."/>
            <person name="Mori K."/>
        </authorList>
    </citation>
    <scope>NUCLEOTIDE SEQUENCE [LARGE SCALE GENOMIC DNA]</scope>
    <source>
        <strain evidence="2 3">CECT 8726</strain>
    </source>
</reference>